<feature type="compositionally biased region" description="Acidic residues" evidence="1">
    <location>
        <begin position="175"/>
        <end position="184"/>
    </location>
</feature>
<gene>
    <name evidence="5" type="primary">LOC108615204</name>
</gene>
<feature type="domain" description="Deltamethrin resistance protein prag01" evidence="3">
    <location>
        <begin position="62"/>
        <end position="113"/>
    </location>
</feature>
<evidence type="ECO:0000259" key="3">
    <source>
        <dbReference type="Pfam" id="PF16020"/>
    </source>
</evidence>
<reference evidence="4" key="2">
    <citation type="journal article" date="2016" name="G3 (Bethesda)">
        <title>Genome Evolution in Three Species of Cactophilic Drosophila.</title>
        <authorList>
            <person name="Sanchez-Flores A."/>
            <person name="Penazola F."/>
            <person name="Carpinteyro-Ponce J."/>
            <person name="Nazario-Yepiz N."/>
            <person name="Abreu-Goodger C."/>
            <person name="Machado C.A."/>
            <person name="Markow T.A."/>
        </authorList>
    </citation>
    <scope>NUCLEOTIDE SEQUENCE [LARGE SCALE GENOMIC DNA]</scope>
</reference>
<dbReference type="PANTHER" id="PTHR22133">
    <property type="entry name" value="AT01821P-RELATED"/>
    <property type="match status" value="1"/>
</dbReference>
<reference evidence="4" key="1">
    <citation type="journal article" date="1997" name="Nucleic Acids Res.">
        <title>tRNAscan-SE: a program for improved detection of transfer RNA genes in genomic sequence.</title>
        <authorList>
            <person name="Lowe T.M."/>
            <person name="Eddy S.R."/>
        </authorList>
    </citation>
    <scope>NUCLEOTIDE SEQUENCE [LARGE SCALE GENOMIC DNA]</scope>
</reference>
<evidence type="ECO:0000313" key="5">
    <source>
        <dbReference type="RefSeq" id="XP_017865035.1"/>
    </source>
</evidence>
<name>A0ABM1PCU9_DROAR</name>
<feature type="transmembrane region" description="Helical" evidence="2">
    <location>
        <begin position="82"/>
        <end position="99"/>
    </location>
</feature>
<feature type="compositionally biased region" description="Basic and acidic residues" evidence="1">
    <location>
        <begin position="124"/>
        <end position="152"/>
    </location>
</feature>
<feature type="compositionally biased region" description="Basic and acidic residues" evidence="1">
    <location>
        <begin position="192"/>
        <end position="245"/>
    </location>
</feature>
<dbReference type="InterPro" id="IPR031973">
    <property type="entry name" value="Deltameth_res_prag01"/>
</dbReference>
<keyword evidence="4" id="KW-1185">Reference proteome</keyword>
<organism evidence="4 5">
    <name type="scientific">Drosophila arizonae</name>
    <name type="common">Fruit fly</name>
    <dbReference type="NCBI Taxonomy" id="7263"/>
    <lineage>
        <taxon>Eukaryota</taxon>
        <taxon>Metazoa</taxon>
        <taxon>Ecdysozoa</taxon>
        <taxon>Arthropoda</taxon>
        <taxon>Hexapoda</taxon>
        <taxon>Insecta</taxon>
        <taxon>Pterygota</taxon>
        <taxon>Neoptera</taxon>
        <taxon>Endopterygota</taxon>
        <taxon>Diptera</taxon>
        <taxon>Brachycera</taxon>
        <taxon>Muscomorpha</taxon>
        <taxon>Ephydroidea</taxon>
        <taxon>Drosophilidae</taxon>
        <taxon>Drosophila</taxon>
    </lineage>
</organism>
<protein>
    <submittedName>
        <fullName evidence="5">Histone-lysine N-methyltransferase, H3 lysine-79 specific</fullName>
    </submittedName>
</protein>
<dbReference type="Pfam" id="PF16020">
    <property type="entry name" value="Deltameth_res"/>
    <property type="match status" value="1"/>
</dbReference>
<proteinExistence type="predicted"/>
<dbReference type="GeneID" id="108615204"/>
<feature type="compositionally biased region" description="Basic and acidic residues" evidence="1">
    <location>
        <begin position="160"/>
        <end position="174"/>
    </location>
</feature>
<keyword evidence="2" id="KW-0472">Membrane</keyword>
<feature type="region of interest" description="Disordered" evidence="1">
    <location>
        <begin position="124"/>
        <end position="245"/>
    </location>
</feature>
<accession>A0ABM1PCU9</accession>
<evidence type="ECO:0000313" key="4">
    <source>
        <dbReference type="Proteomes" id="UP000694904"/>
    </source>
</evidence>
<evidence type="ECO:0000256" key="1">
    <source>
        <dbReference type="SAM" id="MobiDB-lite"/>
    </source>
</evidence>
<dbReference type="RefSeq" id="XP_017865035.1">
    <property type="nucleotide sequence ID" value="XM_018009546.1"/>
</dbReference>
<keyword evidence="2" id="KW-1133">Transmembrane helix</keyword>
<keyword evidence="2" id="KW-0812">Transmembrane</keyword>
<dbReference type="Proteomes" id="UP000694904">
    <property type="component" value="Chromosome 5"/>
</dbReference>
<sequence>MSRLLMAAPSRLSRELRYTRFNKFVIFNRQFAAKSTCKGAQEKKPPPKPGYFPSGGTHAIFDDLPKPQGDFMKEWKAKNSRYNMALLSGIAAFVGTLFLCISSEDFRLYYDIPDYPYTEDEMEEFAREEERREQEKEEREQRRQDRLDAKELKVRRRKAKEAMSREVELMQKDLDEGDLDESEMAELIQLTQDREEFEAYEREEMKRLAEQEKEREKIKKEKEKARQEQQKQREKERKEREKASG</sequence>
<evidence type="ECO:0000256" key="2">
    <source>
        <dbReference type="SAM" id="Phobius"/>
    </source>
</evidence>
<reference evidence="5" key="3">
    <citation type="submission" date="2025-08" db="UniProtKB">
        <authorList>
            <consortium name="RefSeq"/>
        </authorList>
    </citation>
    <scope>IDENTIFICATION</scope>
    <source>
        <tissue evidence="5">Whole organism</tissue>
    </source>
</reference>
<dbReference type="PANTHER" id="PTHR22133:SF2">
    <property type="entry name" value="AT01821P-RELATED"/>
    <property type="match status" value="1"/>
</dbReference>